<reference evidence="9" key="1">
    <citation type="submission" date="2018-02" db="EMBL/GenBank/DDBJ databases">
        <title>Genome sequence of Desulfocucumis palustris strain NAW-5.</title>
        <authorList>
            <person name="Watanabe M."/>
            <person name="Kojima H."/>
            <person name="Fukui M."/>
        </authorList>
    </citation>
    <scope>NUCLEOTIDE SEQUENCE [LARGE SCALE GENOMIC DNA]</scope>
    <source>
        <strain evidence="9">NAW-5</strain>
    </source>
</reference>
<keyword evidence="9" id="KW-1185">Reference proteome</keyword>
<evidence type="ECO:0000256" key="3">
    <source>
        <dbReference type="ARBA" id="ARBA00023163"/>
    </source>
</evidence>
<dbReference type="EMBL" id="BFAV01000071">
    <property type="protein sequence ID" value="GBF32909.1"/>
    <property type="molecule type" value="Genomic_DNA"/>
</dbReference>
<evidence type="ECO:0000313" key="8">
    <source>
        <dbReference type="EMBL" id="GBF32909.1"/>
    </source>
</evidence>
<protein>
    <recommendedName>
        <fullName evidence="5">Glycerol operon regulatory protein</fullName>
    </recommendedName>
</protein>
<dbReference type="Pfam" id="PF09339">
    <property type="entry name" value="HTH_IclR"/>
    <property type="match status" value="1"/>
</dbReference>
<evidence type="ECO:0000259" key="6">
    <source>
        <dbReference type="PROSITE" id="PS51077"/>
    </source>
</evidence>
<dbReference type="FunFam" id="1.10.10.10:FF:000056">
    <property type="entry name" value="IclR family transcriptional regulator"/>
    <property type="match status" value="1"/>
</dbReference>
<evidence type="ECO:0000256" key="4">
    <source>
        <dbReference type="ARBA" id="ARBA00058938"/>
    </source>
</evidence>
<dbReference type="GO" id="GO:0045892">
    <property type="term" value="P:negative regulation of DNA-templated transcription"/>
    <property type="evidence" value="ECO:0007669"/>
    <property type="project" value="TreeGrafter"/>
</dbReference>
<keyword evidence="1" id="KW-0805">Transcription regulation</keyword>
<dbReference type="InterPro" id="IPR050707">
    <property type="entry name" value="HTH_MetabolicPath_Reg"/>
</dbReference>
<dbReference type="InterPro" id="IPR036390">
    <property type="entry name" value="WH_DNA-bd_sf"/>
</dbReference>
<gene>
    <name evidence="8" type="ORF">DCCM_2006</name>
</gene>
<evidence type="ECO:0000259" key="7">
    <source>
        <dbReference type="PROSITE" id="PS51078"/>
    </source>
</evidence>
<feature type="domain" description="HTH iclR-type" evidence="6">
    <location>
        <begin position="10"/>
        <end position="72"/>
    </location>
</feature>
<dbReference type="Gene3D" id="1.10.10.10">
    <property type="entry name" value="Winged helix-like DNA-binding domain superfamily/Winged helix DNA-binding domain"/>
    <property type="match status" value="1"/>
</dbReference>
<comment type="caution">
    <text evidence="8">The sequence shown here is derived from an EMBL/GenBank/DDBJ whole genome shotgun (WGS) entry which is preliminary data.</text>
</comment>
<feature type="domain" description="IclR-ED" evidence="7">
    <location>
        <begin position="73"/>
        <end position="254"/>
    </location>
</feature>
<evidence type="ECO:0000256" key="2">
    <source>
        <dbReference type="ARBA" id="ARBA00023125"/>
    </source>
</evidence>
<dbReference type="Gene3D" id="3.30.450.40">
    <property type="match status" value="1"/>
</dbReference>
<accession>A0A2L2X9J5</accession>
<name>A0A2L2X9J5_9FIRM</name>
<dbReference type="InterPro" id="IPR014757">
    <property type="entry name" value="Tscrpt_reg_IclR_C"/>
</dbReference>
<dbReference type="OrthoDB" id="9791752at2"/>
<dbReference type="Proteomes" id="UP000239549">
    <property type="component" value="Unassembled WGS sequence"/>
</dbReference>
<organism evidence="8 9">
    <name type="scientific">Desulfocucumis palustris</name>
    <dbReference type="NCBI Taxonomy" id="1898651"/>
    <lineage>
        <taxon>Bacteria</taxon>
        <taxon>Bacillati</taxon>
        <taxon>Bacillota</taxon>
        <taxon>Clostridia</taxon>
        <taxon>Eubacteriales</taxon>
        <taxon>Desulfocucumaceae</taxon>
        <taxon>Desulfocucumis</taxon>
    </lineage>
</organism>
<dbReference type="PANTHER" id="PTHR30136">
    <property type="entry name" value="HELIX-TURN-HELIX TRANSCRIPTIONAL REGULATOR, ICLR FAMILY"/>
    <property type="match status" value="1"/>
</dbReference>
<evidence type="ECO:0000256" key="1">
    <source>
        <dbReference type="ARBA" id="ARBA00023015"/>
    </source>
</evidence>
<keyword evidence="3" id="KW-0804">Transcription</keyword>
<dbReference type="SUPFAM" id="SSF46785">
    <property type="entry name" value="Winged helix' DNA-binding domain"/>
    <property type="match status" value="1"/>
</dbReference>
<dbReference type="InterPro" id="IPR036388">
    <property type="entry name" value="WH-like_DNA-bd_sf"/>
</dbReference>
<dbReference type="RefSeq" id="WP_104371378.1">
    <property type="nucleotide sequence ID" value="NZ_BFAV01000071.1"/>
</dbReference>
<dbReference type="GO" id="GO:0003700">
    <property type="term" value="F:DNA-binding transcription factor activity"/>
    <property type="evidence" value="ECO:0007669"/>
    <property type="project" value="TreeGrafter"/>
</dbReference>
<dbReference type="InterPro" id="IPR005471">
    <property type="entry name" value="Tscrpt_reg_IclR_N"/>
</dbReference>
<keyword evidence="2" id="KW-0238">DNA-binding</keyword>
<comment type="function">
    <text evidence="4">May be an activator protein for the gylABX operon.</text>
</comment>
<dbReference type="AlphaFoldDB" id="A0A2L2X9J5"/>
<sequence length="265" mass="29144">MADNISENPVHSVERALIILEALAGHPQGYGCTELGQMLRLHKSTVYRIVSTLQAYGFAEKDPQTERYKPGAQLIYLGLKTLKNLDFRKVAIPYMQELVEISRETVQLAVLDRGEVLFVERDHSPEAVTVNLGLRGGIHCTAEGKVLLSSLPQDEVMTLLKSQGMQRYTAKTITDPDQMLTQLEKVRSQGFAVSAEEMVEGVLSIASPVYNHSGNIIASLSITGPSTRLTLERIYRMVNVLKEACASISAQLGYPGDISGKILNK</sequence>
<evidence type="ECO:0000313" key="9">
    <source>
        <dbReference type="Proteomes" id="UP000239549"/>
    </source>
</evidence>
<proteinExistence type="predicted"/>
<dbReference type="PANTHER" id="PTHR30136:SF35">
    <property type="entry name" value="HTH-TYPE TRANSCRIPTIONAL REGULATOR RV1719"/>
    <property type="match status" value="1"/>
</dbReference>
<dbReference type="PROSITE" id="PS51077">
    <property type="entry name" value="HTH_ICLR"/>
    <property type="match status" value="1"/>
</dbReference>
<evidence type="ECO:0000256" key="5">
    <source>
        <dbReference type="ARBA" id="ARBA00070406"/>
    </source>
</evidence>
<dbReference type="SUPFAM" id="SSF55781">
    <property type="entry name" value="GAF domain-like"/>
    <property type="match status" value="1"/>
</dbReference>
<dbReference type="GO" id="GO:0003677">
    <property type="term" value="F:DNA binding"/>
    <property type="evidence" value="ECO:0007669"/>
    <property type="project" value="UniProtKB-KW"/>
</dbReference>
<dbReference type="InterPro" id="IPR029016">
    <property type="entry name" value="GAF-like_dom_sf"/>
</dbReference>
<dbReference type="PROSITE" id="PS51078">
    <property type="entry name" value="ICLR_ED"/>
    <property type="match status" value="1"/>
</dbReference>
<dbReference type="SMART" id="SM00346">
    <property type="entry name" value="HTH_ICLR"/>
    <property type="match status" value="1"/>
</dbReference>
<dbReference type="Pfam" id="PF01614">
    <property type="entry name" value="IclR_C"/>
    <property type="match status" value="1"/>
</dbReference>